<accession>A0AA38VS87</accession>
<evidence type="ECO:0000313" key="3">
    <source>
        <dbReference type="Proteomes" id="UP001174694"/>
    </source>
</evidence>
<organism evidence="2 3">
    <name type="scientific">Pleurostoma richardsiae</name>
    <dbReference type="NCBI Taxonomy" id="41990"/>
    <lineage>
        <taxon>Eukaryota</taxon>
        <taxon>Fungi</taxon>
        <taxon>Dikarya</taxon>
        <taxon>Ascomycota</taxon>
        <taxon>Pezizomycotina</taxon>
        <taxon>Sordariomycetes</taxon>
        <taxon>Sordariomycetidae</taxon>
        <taxon>Calosphaeriales</taxon>
        <taxon>Pleurostomataceae</taxon>
        <taxon>Pleurostoma</taxon>
    </lineage>
</organism>
<protein>
    <submittedName>
        <fullName evidence="2">Uncharacterized protein</fullName>
    </submittedName>
</protein>
<evidence type="ECO:0000256" key="1">
    <source>
        <dbReference type="SAM" id="Phobius"/>
    </source>
</evidence>
<keyword evidence="1" id="KW-0812">Transmembrane</keyword>
<reference evidence="2" key="1">
    <citation type="submission" date="2022-07" db="EMBL/GenBank/DDBJ databases">
        <title>Fungi with potential for degradation of polypropylene.</title>
        <authorList>
            <person name="Gostincar C."/>
        </authorList>
    </citation>
    <scope>NUCLEOTIDE SEQUENCE</scope>
    <source>
        <strain evidence="2">EXF-13308</strain>
    </source>
</reference>
<feature type="transmembrane region" description="Helical" evidence="1">
    <location>
        <begin position="20"/>
        <end position="39"/>
    </location>
</feature>
<dbReference type="AlphaFoldDB" id="A0AA38VS87"/>
<evidence type="ECO:0000313" key="2">
    <source>
        <dbReference type="EMBL" id="KAJ9149492.1"/>
    </source>
</evidence>
<sequence>MGVHKSLFAYNIQRPYPLRWFTPLVIFGGILATVLFSLVNISSGYSLVAVFTSNPDEVLQRNWYGSLPHILAKIKPTCQPAEIQLNEQLLTNNSALTYTLTRIAPQYGTENETESVALTYQNAIFENCSVYDINLILTSTERGPTQLALSIFGLEARAEIVCSFRDDAGNVTVANLSTSYDLVPTTVGVTTGFTQFQGRNKVSRASLFWGESLLAAAWMNTTSAMADHRFNGTPNTSTPWAKGFVSLGRNESIDDVQSPDYFSLRYRFIWMTDNGDVGVGWHLGAHPAVDLASYQPSIWGQADSFGKVWEATILTDLGQAKTPSSKILTDPKLLQSFSAGIQTAVSNASCCTFDGYYTTLGLADTDYQTWSSTNGTGPLGIAPSVISTSYLCQAPQQKPLGDLILSVLLADLVFLQALWMLFKLAVGWWMGRRYEDVNYCEACQASDGFVKTMGNNEVGAPHVAIYKVPYKF</sequence>
<name>A0AA38VS87_9PEZI</name>
<dbReference type="Proteomes" id="UP001174694">
    <property type="component" value="Unassembled WGS sequence"/>
</dbReference>
<keyword evidence="3" id="KW-1185">Reference proteome</keyword>
<gene>
    <name evidence="2" type="ORF">NKR23_g4358</name>
</gene>
<keyword evidence="1" id="KW-1133">Transmembrane helix</keyword>
<dbReference type="EMBL" id="JANBVO010000010">
    <property type="protein sequence ID" value="KAJ9149492.1"/>
    <property type="molecule type" value="Genomic_DNA"/>
</dbReference>
<comment type="caution">
    <text evidence="2">The sequence shown here is derived from an EMBL/GenBank/DDBJ whole genome shotgun (WGS) entry which is preliminary data.</text>
</comment>
<proteinExistence type="predicted"/>
<keyword evidence="1" id="KW-0472">Membrane</keyword>
<feature type="transmembrane region" description="Helical" evidence="1">
    <location>
        <begin position="403"/>
        <end position="422"/>
    </location>
</feature>